<dbReference type="Pfam" id="PF13302">
    <property type="entry name" value="Acetyltransf_3"/>
    <property type="match status" value="1"/>
</dbReference>
<dbReference type="Gene3D" id="3.40.630.30">
    <property type="match status" value="1"/>
</dbReference>
<proteinExistence type="predicted"/>
<accession>A0ABV6LFE4</accession>
<evidence type="ECO:0000313" key="3">
    <source>
        <dbReference type="Proteomes" id="UP001589828"/>
    </source>
</evidence>
<keyword evidence="3" id="KW-1185">Reference proteome</keyword>
<dbReference type="EMBL" id="JBHLTS010000078">
    <property type="protein sequence ID" value="MFC0518195.1"/>
    <property type="molecule type" value="Genomic_DNA"/>
</dbReference>
<dbReference type="SUPFAM" id="SSF55729">
    <property type="entry name" value="Acyl-CoA N-acyltransferases (Nat)"/>
    <property type="match status" value="1"/>
</dbReference>
<dbReference type="InterPro" id="IPR016181">
    <property type="entry name" value="Acyl_CoA_acyltransferase"/>
</dbReference>
<dbReference type="Proteomes" id="UP001589828">
    <property type="component" value="Unassembled WGS sequence"/>
</dbReference>
<sequence>MAPIKGSTFILRSWRLTDAPSLQHHADNANIYRFLFDRFPNPYTMADAERWVLAHQSKAVITNFAIVINDSAVGAIDFKQGDDIYRKNATLGYWLGEEYWGKGIITEAVKLFIPYAFQNFNITRIQATVNGNNQASMRVLEKAGFTKEGIMRDAIIKGGEVMDEHLYAILK</sequence>
<keyword evidence="2" id="KW-0012">Acyltransferase</keyword>
<keyword evidence="2" id="KW-0808">Transferase</keyword>
<dbReference type="PANTHER" id="PTHR43328">
    <property type="entry name" value="ACETYLTRANSFERASE-RELATED"/>
    <property type="match status" value="1"/>
</dbReference>
<feature type="domain" description="N-acetyltransferase" evidence="1">
    <location>
        <begin position="17"/>
        <end position="171"/>
    </location>
</feature>
<dbReference type="EC" id="2.3.-.-" evidence="2"/>
<evidence type="ECO:0000313" key="2">
    <source>
        <dbReference type="EMBL" id="MFC0518195.1"/>
    </source>
</evidence>
<reference evidence="2 3" key="1">
    <citation type="submission" date="2024-09" db="EMBL/GenBank/DDBJ databases">
        <authorList>
            <person name="Sun Q."/>
            <person name="Mori K."/>
        </authorList>
    </citation>
    <scope>NUCLEOTIDE SEQUENCE [LARGE SCALE GENOMIC DNA]</scope>
    <source>
        <strain evidence="2 3">NCAIM B.02415</strain>
    </source>
</reference>
<gene>
    <name evidence="2" type="ORF">ACFFGT_28530</name>
</gene>
<dbReference type="GO" id="GO:0016746">
    <property type="term" value="F:acyltransferase activity"/>
    <property type="evidence" value="ECO:0007669"/>
    <property type="project" value="UniProtKB-KW"/>
</dbReference>
<dbReference type="PANTHER" id="PTHR43328:SF1">
    <property type="entry name" value="N-ACETYLTRANSFERASE DOMAIN-CONTAINING PROTEIN"/>
    <property type="match status" value="1"/>
</dbReference>
<evidence type="ECO:0000259" key="1">
    <source>
        <dbReference type="PROSITE" id="PS51186"/>
    </source>
</evidence>
<organism evidence="2 3">
    <name type="scientific">Mucilaginibacter angelicae</name>
    <dbReference type="NCBI Taxonomy" id="869718"/>
    <lineage>
        <taxon>Bacteria</taxon>
        <taxon>Pseudomonadati</taxon>
        <taxon>Bacteroidota</taxon>
        <taxon>Sphingobacteriia</taxon>
        <taxon>Sphingobacteriales</taxon>
        <taxon>Sphingobacteriaceae</taxon>
        <taxon>Mucilaginibacter</taxon>
    </lineage>
</organism>
<protein>
    <submittedName>
        <fullName evidence="2">GNAT family N-acetyltransferase</fullName>
        <ecNumber evidence="2">2.3.-.-</ecNumber>
    </submittedName>
</protein>
<dbReference type="InterPro" id="IPR000182">
    <property type="entry name" value="GNAT_dom"/>
</dbReference>
<comment type="caution">
    <text evidence="2">The sequence shown here is derived from an EMBL/GenBank/DDBJ whole genome shotgun (WGS) entry which is preliminary data.</text>
</comment>
<dbReference type="PROSITE" id="PS51186">
    <property type="entry name" value="GNAT"/>
    <property type="match status" value="1"/>
</dbReference>
<name>A0ABV6LFE4_9SPHI</name>
<dbReference type="RefSeq" id="WP_377025922.1">
    <property type="nucleotide sequence ID" value="NZ_JBHLTS010000078.1"/>
</dbReference>